<reference evidence="1 2" key="1">
    <citation type="submission" date="2023-02" db="EMBL/GenBank/DDBJ databases">
        <title>LHISI_Scaffold_Assembly.</title>
        <authorList>
            <person name="Stuart O.P."/>
            <person name="Cleave R."/>
            <person name="Magrath M.J.L."/>
            <person name="Mikheyev A.S."/>
        </authorList>
    </citation>
    <scope>NUCLEOTIDE SEQUENCE [LARGE SCALE GENOMIC DNA]</scope>
    <source>
        <strain evidence="1">Daus_M_001</strain>
        <tissue evidence="1">Leg muscle</tissue>
    </source>
</reference>
<sequence>MLTAPGLTREYRKAHISQLKKPSSSVSRRRCSWLKLPLRVAADASTPSPSFEELATSRHLATVIVAALVHCGLLNIPGELEL</sequence>
<gene>
    <name evidence="1" type="ORF">PR048_005936</name>
</gene>
<comment type="caution">
    <text evidence="1">The sequence shown here is derived from an EMBL/GenBank/DDBJ whole genome shotgun (WGS) entry which is preliminary data.</text>
</comment>
<keyword evidence="2" id="KW-1185">Reference proteome</keyword>
<dbReference type="Proteomes" id="UP001159363">
    <property type="component" value="Chromosome 2"/>
</dbReference>
<protein>
    <submittedName>
        <fullName evidence="1">Uncharacterized protein</fullName>
    </submittedName>
</protein>
<evidence type="ECO:0000313" key="2">
    <source>
        <dbReference type="Proteomes" id="UP001159363"/>
    </source>
</evidence>
<dbReference type="EMBL" id="JARBHB010000002">
    <property type="protein sequence ID" value="KAJ8893345.1"/>
    <property type="molecule type" value="Genomic_DNA"/>
</dbReference>
<name>A0ABQ9I9J6_9NEOP</name>
<organism evidence="1 2">
    <name type="scientific">Dryococelus australis</name>
    <dbReference type="NCBI Taxonomy" id="614101"/>
    <lineage>
        <taxon>Eukaryota</taxon>
        <taxon>Metazoa</taxon>
        <taxon>Ecdysozoa</taxon>
        <taxon>Arthropoda</taxon>
        <taxon>Hexapoda</taxon>
        <taxon>Insecta</taxon>
        <taxon>Pterygota</taxon>
        <taxon>Neoptera</taxon>
        <taxon>Polyneoptera</taxon>
        <taxon>Phasmatodea</taxon>
        <taxon>Verophasmatodea</taxon>
        <taxon>Anareolatae</taxon>
        <taxon>Phasmatidae</taxon>
        <taxon>Eurycanthinae</taxon>
        <taxon>Dryococelus</taxon>
    </lineage>
</organism>
<evidence type="ECO:0000313" key="1">
    <source>
        <dbReference type="EMBL" id="KAJ8893345.1"/>
    </source>
</evidence>
<proteinExistence type="predicted"/>
<accession>A0ABQ9I9J6</accession>